<evidence type="ECO:0000313" key="2">
    <source>
        <dbReference type="EMBL" id="KAG2312018.1"/>
    </source>
</evidence>
<accession>A0A8X7VI22</accession>
<name>A0A8X7VI22_BRACI</name>
<protein>
    <submittedName>
        <fullName evidence="2">Uncharacterized protein</fullName>
    </submittedName>
</protein>
<organism evidence="2 3">
    <name type="scientific">Brassica carinata</name>
    <name type="common">Ethiopian mustard</name>
    <name type="synonym">Abyssinian cabbage</name>
    <dbReference type="NCBI Taxonomy" id="52824"/>
    <lineage>
        <taxon>Eukaryota</taxon>
        <taxon>Viridiplantae</taxon>
        <taxon>Streptophyta</taxon>
        <taxon>Embryophyta</taxon>
        <taxon>Tracheophyta</taxon>
        <taxon>Spermatophyta</taxon>
        <taxon>Magnoliopsida</taxon>
        <taxon>eudicotyledons</taxon>
        <taxon>Gunneridae</taxon>
        <taxon>Pentapetalae</taxon>
        <taxon>rosids</taxon>
        <taxon>malvids</taxon>
        <taxon>Brassicales</taxon>
        <taxon>Brassicaceae</taxon>
        <taxon>Brassiceae</taxon>
        <taxon>Brassica</taxon>
    </lineage>
</organism>
<evidence type="ECO:0000256" key="1">
    <source>
        <dbReference type="SAM" id="MobiDB-lite"/>
    </source>
</evidence>
<evidence type="ECO:0000313" key="3">
    <source>
        <dbReference type="Proteomes" id="UP000886595"/>
    </source>
</evidence>
<gene>
    <name evidence="2" type="ORF">Bca52824_023575</name>
</gene>
<dbReference type="Proteomes" id="UP000886595">
    <property type="component" value="Unassembled WGS sequence"/>
</dbReference>
<dbReference type="EMBL" id="JAAMPC010000005">
    <property type="protein sequence ID" value="KAG2312018.1"/>
    <property type="molecule type" value="Genomic_DNA"/>
</dbReference>
<proteinExistence type="predicted"/>
<keyword evidence="3" id="KW-1185">Reference proteome</keyword>
<feature type="compositionally biased region" description="Polar residues" evidence="1">
    <location>
        <begin position="1"/>
        <end position="10"/>
    </location>
</feature>
<feature type="region of interest" description="Disordered" evidence="1">
    <location>
        <begin position="1"/>
        <end position="28"/>
    </location>
</feature>
<sequence>MEATTTSGGSRLSVKETHLNEVPSRGSYEPGKCEILVQMVKNHHSFEEYTEDFLDKAKRCNPKPAEEWCRLYKVALSRDIRGQLEWCHETSEVCFGSMYGMERIAAAKLIADMIVDNTSSSEPEENPSEDKQE</sequence>
<reference evidence="2 3" key="1">
    <citation type="submission" date="2020-02" db="EMBL/GenBank/DDBJ databases">
        <authorList>
            <person name="Ma Q."/>
            <person name="Huang Y."/>
            <person name="Song X."/>
            <person name="Pei D."/>
        </authorList>
    </citation>
    <scope>NUCLEOTIDE SEQUENCE [LARGE SCALE GENOMIC DNA]</scope>
    <source>
        <strain evidence="2">Sxm20200214</strain>
        <tissue evidence="2">Leaf</tissue>
    </source>
</reference>
<dbReference type="AlphaFoldDB" id="A0A8X7VI22"/>
<comment type="caution">
    <text evidence="2">The sequence shown here is derived from an EMBL/GenBank/DDBJ whole genome shotgun (WGS) entry which is preliminary data.</text>
</comment>